<feature type="compositionally biased region" description="Polar residues" evidence="7">
    <location>
        <begin position="1"/>
        <end position="12"/>
    </location>
</feature>
<keyword evidence="4 6" id="KW-0808">Transferase</keyword>
<dbReference type="AlphaFoldDB" id="A0A409W6E2"/>
<feature type="binding site" evidence="6">
    <location>
        <position position="168"/>
    </location>
    <ligand>
        <name>S-adenosyl-L-methionine</name>
        <dbReference type="ChEBI" id="CHEBI:59789"/>
    </ligand>
</feature>
<keyword evidence="6" id="KW-0539">Nucleus</keyword>
<evidence type="ECO:0000256" key="2">
    <source>
        <dbReference type="ARBA" id="ARBA00022517"/>
    </source>
</evidence>
<evidence type="ECO:0000259" key="9">
    <source>
        <dbReference type="Pfam" id="PF04068"/>
    </source>
</evidence>
<dbReference type="InterPro" id="IPR007177">
    <property type="entry name" value="Tsr3_C"/>
</dbReference>
<gene>
    <name evidence="6" type="primary">TSR3</name>
    <name evidence="10" type="ORF">CVT24_012946</name>
</gene>
<feature type="region of interest" description="Disordered" evidence="7">
    <location>
        <begin position="275"/>
        <end position="324"/>
    </location>
</feature>
<sequence>MGKKNNNSTATSRPHRAPKSSGKPSGRGFTGHRGRGRNYAGQSTEVGFQERPESAVDQDEDEAEEGSSQDDDSEAEIEIDVQVAMWDFNHCDPRRCSGKKLSRLGLIKELRVGSRFRGIVVSPKGKSVVSPADRDIILGGGLAVVECSWARLDDVPFNKIASPHERLLPYLMATNPTNYGKPWRLNCVEALAAAFYITGFNAYADKLLSRFGWGTSFWKVNQTYLEIYQKCKSSKEVEAAQKKIMDDLEESWNESRKHKESHGLVDSEDLLVENPNWRRIEESSEEEEVSENALVDVKPGSAPSPPPDSESEDDKPTDDRLTSK</sequence>
<keyword evidence="5 6" id="KW-0949">S-adenosyl-L-methionine</keyword>
<evidence type="ECO:0000256" key="5">
    <source>
        <dbReference type="ARBA" id="ARBA00022691"/>
    </source>
</evidence>
<evidence type="ECO:0000256" key="7">
    <source>
        <dbReference type="SAM" id="MobiDB-lite"/>
    </source>
</evidence>
<dbReference type="HAMAP" id="MF_01116">
    <property type="entry name" value="TSR3"/>
    <property type="match status" value="1"/>
</dbReference>
<dbReference type="GO" id="GO:0005634">
    <property type="term" value="C:nucleus"/>
    <property type="evidence" value="ECO:0007669"/>
    <property type="project" value="UniProtKB-SubCell"/>
</dbReference>
<name>A0A409W6E2_9AGAR</name>
<evidence type="ECO:0000256" key="4">
    <source>
        <dbReference type="ARBA" id="ARBA00022679"/>
    </source>
</evidence>
<accession>A0A409W6E2</accession>
<keyword evidence="11" id="KW-1185">Reference proteome</keyword>
<feature type="binding site" evidence="6">
    <location>
        <position position="183"/>
    </location>
    <ligand>
        <name>S-adenosyl-L-methionine</name>
        <dbReference type="ChEBI" id="CHEBI:59789"/>
    </ligand>
</feature>
<dbReference type="GO" id="GO:1904047">
    <property type="term" value="F:S-adenosyl-L-methionine binding"/>
    <property type="evidence" value="ECO:0007669"/>
    <property type="project" value="UniProtKB-UniRule"/>
</dbReference>
<comment type="similarity">
    <text evidence="6">Belongs to the TDD superfamily. TSR3 family.</text>
</comment>
<dbReference type="Pfam" id="PF04068">
    <property type="entry name" value="Fer4_RLI"/>
    <property type="match status" value="1"/>
</dbReference>
<comment type="caution">
    <text evidence="10">The sequence shown here is derived from an EMBL/GenBank/DDBJ whole genome shotgun (WGS) entry which is preliminary data.</text>
</comment>
<dbReference type="STRING" id="181874.A0A409W6E2"/>
<evidence type="ECO:0000259" key="8">
    <source>
        <dbReference type="Pfam" id="PF04034"/>
    </source>
</evidence>
<evidence type="ECO:0000313" key="11">
    <source>
        <dbReference type="Proteomes" id="UP000284842"/>
    </source>
</evidence>
<dbReference type="GO" id="GO:0005737">
    <property type="term" value="C:cytoplasm"/>
    <property type="evidence" value="ECO:0007669"/>
    <property type="project" value="UniProtKB-SubCell"/>
</dbReference>
<dbReference type="EC" id="2.5.1.157" evidence="6"/>
<feature type="binding site" evidence="6">
    <location>
        <position position="97"/>
    </location>
    <ligand>
        <name>S-adenosyl-L-methionine</name>
        <dbReference type="ChEBI" id="CHEBI:59789"/>
    </ligand>
</feature>
<reference evidence="10 11" key="1">
    <citation type="journal article" date="2018" name="Evol. Lett.">
        <title>Horizontal gene cluster transfer increased hallucinogenic mushroom diversity.</title>
        <authorList>
            <person name="Reynolds H.T."/>
            <person name="Vijayakumar V."/>
            <person name="Gluck-Thaler E."/>
            <person name="Korotkin H.B."/>
            <person name="Matheny P.B."/>
            <person name="Slot J.C."/>
        </authorList>
    </citation>
    <scope>NUCLEOTIDE SEQUENCE [LARGE SCALE GENOMIC DNA]</scope>
    <source>
        <strain evidence="10 11">2629</strain>
    </source>
</reference>
<feature type="region of interest" description="Disordered" evidence="7">
    <location>
        <begin position="1"/>
        <end position="75"/>
    </location>
</feature>
<keyword evidence="1 6" id="KW-0963">Cytoplasm</keyword>
<comment type="catalytic activity">
    <reaction evidence="6">
        <text>N(1)-methylpseudouridine(1191) in yeast 18S rRNA + S-adenosyl-L-methionine = N(1)-methyl-N(3)-[(3S)-3-amino-3-carboxypropyl]pseudouridine(1191) in yeast 18S rRNA + S-methyl-5'-thioadenosine + H(+)</text>
        <dbReference type="Rhea" id="RHEA:63300"/>
        <dbReference type="Rhea" id="RHEA-COMP:13852"/>
        <dbReference type="Rhea" id="RHEA-COMP:16309"/>
        <dbReference type="ChEBI" id="CHEBI:15378"/>
        <dbReference type="ChEBI" id="CHEBI:17509"/>
        <dbReference type="ChEBI" id="CHEBI:59789"/>
        <dbReference type="ChEBI" id="CHEBI:74890"/>
        <dbReference type="ChEBI" id="CHEBI:146234"/>
    </reaction>
</comment>
<protein>
    <recommendedName>
        <fullName evidence="6">18S rRNA aminocarboxypropyltransferase</fullName>
        <ecNumber evidence="6">2.5.1.157</ecNumber>
    </recommendedName>
</protein>
<evidence type="ECO:0000256" key="3">
    <source>
        <dbReference type="ARBA" id="ARBA00022552"/>
    </source>
</evidence>
<comment type="subcellular location">
    <subcellularLocation>
        <location evidence="6">Cytoplasm</location>
    </subcellularLocation>
    <subcellularLocation>
        <location evidence="6">Nucleus</location>
    </subcellularLocation>
</comment>
<dbReference type="NCBIfam" id="NF002621">
    <property type="entry name" value="PRK02287.1"/>
    <property type="match status" value="1"/>
</dbReference>
<dbReference type="FunCoup" id="A0A409W6E2">
    <property type="interactions" value="150"/>
</dbReference>
<dbReference type="Proteomes" id="UP000284842">
    <property type="component" value="Unassembled WGS sequence"/>
</dbReference>
<keyword evidence="2 6" id="KW-0690">Ribosome biogenesis</keyword>
<feature type="compositionally biased region" description="Acidic residues" evidence="7">
    <location>
        <begin position="56"/>
        <end position="75"/>
    </location>
</feature>
<feature type="domain" description="RNase L inhibitor RLI-like possible metal-binding" evidence="9">
    <location>
        <begin position="82"/>
        <end position="114"/>
    </location>
</feature>
<dbReference type="GO" id="GO:0000455">
    <property type="term" value="P:enzyme-directed rRNA pseudouridine synthesis"/>
    <property type="evidence" value="ECO:0007669"/>
    <property type="project" value="UniProtKB-UniRule"/>
</dbReference>
<dbReference type="InterPro" id="IPR007209">
    <property type="entry name" value="RNaseL-inhib-like_metal-bd_dom"/>
</dbReference>
<keyword evidence="3 6" id="KW-0698">rRNA processing</keyword>
<dbReference type="InParanoid" id="A0A409W6E2"/>
<dbReference type="GO" id="GO:0106388">
    <property type="term" value="F:rRNA small subunit aminocarboxypropyltransferase activity"/>
    <property type="evidence" value="ECO:0007669"/>
    <property type="project" value="UniProtKB-EC"/>
</dbReference>
<dbReference type="EMBL" id="NHTK01005778">
    <property type="protein sequence ID" value="PPQ74076.1"/>
    <property type="molecule type" value="Genomic_DNA"/>
</dbReference>
<dbReference type="OrthoDB" id="10262062at2759"/>
<organism evidence="10 11">
    <name type="scientific">Panaeolus cyanescens</name>
    <dbReference type="NCBI Taxonomy" id="181874"/>
    <lineage>
        <taxon>Eukaryota</taxon>
        <taxon>Fungi</taxon>
        <taxon>Dikarya</taxon>
        <taxon>Basidiomycota</taxon>
        <taxon>Agaricomycotina</taxon>
        <taxon>Agaricomycetes</taxon>
        <taxon>Agaricomycetidae</taxon>
        <taxon>Agaricales</taxon>
        <taxon>Agaricineae</taxon>
        <taxon>Galeropsidaceae</taxon>
        <taxon>Panaeolus</taxon>
    </lineage>
</organism>
<comment type="function">
    <text evidence="6">Aminocarboxypropyltransferase that catalyzes the aminocarboxypropyl transfer on pseudouridine at position 1191 (Psi1191) in 18S rRNA. It constitutes the last step in biosynthesis of the hypermodified N1-methyl-N3-(3-amino-3-carboxypropyl) pseudouridine (m1acp3-Psi) conserved in eukaryotic 18S rRNA.</text>
</comment>
<dbReference type="PANTHER" id="PTHR20426:SF0">
    <property type="entry name" value="18S RRNA AMINOCARBOXYPROPYLTRANSFERASE"/>
    <property type="match status" value="1"/>
</dbReference>
<feature type="binding site" evidence="6">
    <location>
        <position position="145"/>
    </location>
    <ligand>
        <name>S-adenosyl-L-methionine</name>
        <dbReference type="ChEBI" id="CHEBI:59789"/>
    </ligand>
</feature>
<proteinExistence type="inferred from homology"/>
<feature type="domain" description="16S/18S rRNA aminocarboxypropyltransferase Tsr3 C-terminal" evidence="8">
    <location>
        <begin position="119"/>
        <end position="245"/>
    </location>
</feature>
<dbReference type="Pfam" id="PF04034">
    <property type="entry name" value="Ribo_biogen_C"/>
    <property type="match status" value="1"/>
</dbReference>
<comment type="catalytic activity">
    <reaction evidence="6">
        <text>an N(1)-methylpseudouridine in rRNA + S-adenosyl-L-methionine = N(1)-methyl-N(3)-[(3S)-3-amino-3-carboxypropyl]pseudouridine in rRNA + S-methyl-5'-thioadenosine + H(+)</text>
        <dbReference type="Rhea" id="RHEA:63296"/>
        <dbReference type="Rhea" id="RHEA-COMP:11634"/>
        <dbReference type="Rhea" id="RHEA-COMP:16310"/>
        <dbReference type="ChEBI" id="CHEBI:15378"/>
        <dbReference type="ChEBI" id="CHEBI:17509"/>
        <dbReference type="ChEBI" id="CHEBI:59789"/>
        <dbReference type="ChEBI" id="CHEBI:74890"/>
        <dbReference type="ChEBI" id="CHEBI:146234"/>
        <dbReference type="EC" id="2.5.1.157"/>
    </reaction>
</comment>
<dbReference type="PANTHER" id="PTHR20426">
    <property type="entry name" value="RIBOSOME BIOGENESIS PROTEIN TSR3 HOMOLOG"/>
    <property type="match status" value="1"/>
</dbReference>
<dbReference type="GO" id="GO:0030490">
    <property type="term" value="P:maturation of SSU-rRNA"/>
    <property type="evidence" value="ECO:0007669"/>
    <property type="project" value="TreeGrafter"/>
</dbReference>
<dbReference type="InterPro" id="IPR022968">
    <property type="entry name" value="Tsr3-like"/>
</dbReference>
<evidence type="ECO:0000313" key="10">
    <source>
        <dbReference type="EMBL" id="PPQ74076.1"/>
    </source>
</evidence>
<evidence type="ECO:0000256" key="1">
    <source>
        <dbReference type="ARBA" id="ARBA00022490"/>
    </source>
</evidence>
<evidence type="ECO:0000256" key="6">
    <source>
        <dbReference type="HAMAP-Rule" id="MF_03146"/>
    </source>
</evidence>